<organism evidence="1">
    <name type="scientific">marine sediment metagenome</name>
    <dbReference type="NCBI Taxonomy" id="412755"/>
    <lineage>
        <taxon>unclassified sequences</taxon>
        <taxon>metagenomes</taxon>
        <taxon>ecological metagenomes</taxon>
    </lineage>
</organism>
<sequence>MDLKEIKRQLRDRLPLSFRTPEEMTPASITQCIPKLLADLPRDVRKGLTNDDIGRLASEL</sequence>
<dbReference type="AlphaFoldDB" id="X0SVJ8"/>
<name>X0SVJ8_9ZZZZ</name>
<gene>
    <name evidence="1" type="ORF">S01H1_04578</name>
</gene>
<evidence type="ECO:0000313" key="1">
    <source>
        <dbReference type="EMBL" id="GAF84989.1"/>
    </source>
</evidence>
<proteinExistence type="predicted"/>
<feature type="non-terminal residue" evidence="1">
    <location>
        <position position="60"/>
    </location>
</feature>
<accession>X0SVJ8</accession>
<protein>
    <submittedName>
        <fullName evidence="1">Uncharacterized protein</fullName>
    </submittedName>
</protein>
<comment type="caution">
    <text evidence="1">The sequence shown here is derived from an EMBL/GenBank/DDBJ whole genome shotgun (WGS) entry which is preliminary data.</text>
</comment>
<dbReference type="EMBL" id="BARS01002410">
    <property type="protein sequence ID" value="GAF84989.1"/>
    <property type="molecule type" value="Genomic_DNA"/>
</dbReference>
<reference evidence="1" key="1">
    <citation type="journal article" date="2014" name="Front. Microbiol.">
        <title>High frequency of phylogenetically diverse reductive dehalogenase-homologous genes in deep subseafloor sedimentary metagenomes.</title>
        <authorList>
            <person name="Kawai M."/>
            <person name="Futagami T."/>
            <person name="Toyoda A."/>
            <person name="Takaki Y."/>
            <person name="Nishi S."/>
            <person name="Hori S."/>
            <person name="Arai W."/>
            <person name="Tsubouchi T."/>
            <person name="Morono Y."/>
            <person name="Uchiyama I."/>
            <person name="Ito T."/>
            <person name="Fujiyama A."/>
            <person name="Inagaki F."/>
            <person name="Takami H."/>
        </authorList>
    </citation>
    <scope>NUCLEOTIDE SEQUENCE</scope>
    <source>
        <strain evidence="1">Expedition CK06-06</strain>
    </source>
</reference>